<feature type="transmembrane region" description="Helical" evidence="8">
    <location>
        <begin position="76"/>
        <end position="92"/>
    </location>
</feature>
<dbReference type="RefSeq" id="WP_036645569.1">
    <property type="nucleotide sequence ID" value="NZ_BAVZ01000001.1"/>
</dbReference>
<dbReference type="InterPro" id="IPR036259">
    <property type="entry name" value="MFS_trans_sf"/>
</dbReference>
<keyword evidence="7 8" id="KW-0472">Membrane</keyword>
<feature type="transmembrane region" description="Helical" evidence="8">
    <location>
        <begin position="360"/>
        <end position="378"/>
    </location>
</feature>
<evidence type="ECO:0000256" key="3">
    <source>
        <dbReference type="ARBA" id="ARBA00022475"/>
    </source>
</evidence>
<dbReference type="GO" id="GO:0015528">
    <property type="term" value="F:lactose:proton symporter activity"/>
    <property type="evidence" value="ECO:0007669"/>
    <property type="project" value="TreeGrafter"/>
</dbReference>
<evidence type="ECO:0000259" key="9">
    <source>
        <dbReference type="PROSITE" id="PS50850"/>
    </source>
</evidence>
<dbReference type="PIRSF" id="PIRSF004925">
    <property type="entry name" value="HcaT"/>
    <property type="match status" value="1"/>
</dbReference>
<evidence type="ECO:0000256" key="5">
    <source>
        <dbReference type="ARBA" id="ARBA00022692"/>
    </source>
</evidence>
<protein>
    <recommendedName>
        <fullName evidence="9">Major facilitator superfamily (MFS) profile domain-containing protein</fullName>
    </recommendedName>
</protein>
<evidence type="ECO:0000256" key="1">
    <source>
        <dbReference type="ARBA" id="ARBA00004429"/>
    </source>
</evidence>
<comment type="subcellular location">
    <subcellularLocation>
        <location evidence="1">Cell inner membrane</location>
        <topology evidence="1">Multi-pass membrane protein</topology>
    </subcellularLocation>
</comment>
<dbReference type="PROSITE" id="PS50850">
    <property type="entry name" value="MFS"/>
    <property type="match status" value="1"/>
</dbReference>
<dbReference type="InterPro" id="IPR020846">
    <property type="entry name" value="MFS_dom"/>
</dbReference>
<dbReference type="InterPro" id="IPR024989">
    <property type="entry name" value="MFS_assoc_dom"/>
</dbReference>
<dbReference type="EMBL" id="BAVZ01000001">
    <property type="protein sequence ID" value="GAF06478.1"/>
    <property type="molecule type" value="Genomic_DNA"/>
</dbReference>
<keyword evidence="11" id="KW-1185">Reference proteome</keyword>
<dbReference type="GO" id="GO:0005886">
    <property type="term" value="C:plasma membrane"/>
    <property type="evidence" value="ECO:0007669"/>
    <property type="project" value="UniProtKB-SubCell"/>
</dbReference>
<reference evidence="10 11" key="1">
    <citation type="journal article" date="2014" name="Genome Announc.">
        <title>Draft Genome Sequence of Paenibacillus pini JCM 16418T, Isolated from the Rhizosphere of Pine Tree.</title>
        <authorList>
            <person name="Yuki M."/>
            <person name="Oshima K."/>
            <person name="Suda W."/>
            <person name="Oshida Y."/>
            <person name="Kitamura K."/>
            <person name="Iida Y."/>
            <person name="Hattori M."/>
            <person name="Ohkuma M."/>
        </authorList>
    </citation>
    <scope>NUCLEOTIDE SEQUENCE [LARGE SCALE GENOMIC DNA]</scope>
    <source>
        <strain evidence="10 11">JCM 16418</strain>
    </source>
</reference>
<keyword evidence="3" id="KW-1003">Cell membrane</keyword>
<name>W7YG13_9BACL</name>
<dbReference type="InterPro" id="IPR026032">
    <property type="entry name" value="HcaT-like"/>
</dbReference>
<dbReference type="STRING" id="1236976.JCM16418_434"/>
<sequence>MKFAMSARPDLNWLRAFTFVIYGITVLSSSYFPLYFSHLGFSGSQIGYLYAVGPFISMFTNMFWSMTSDRYQTIQKIMMVLLIGQLVMITFLSYMSSFYIIFIFITMFNFFWYPLNPLTDTMAIQTAQRYGKNFIIIRVFGSIGYAFFALFIGYVLGAAGTSSTMYICMGVITLAFLFSTRLRDSKAQSKKKMKISELWTILRQKELLWFFACVFCLAIPYRMNDAFIALTLKQLGASEGLIGWSMLASAVSEIPIFFLLNKYGDKFKELPLLAFASLMFAVRFLFMSMTHEPSMVIIIQMMHSVTFGIYYVTAVRYITRMIPDQFRATGLGLFAVVWSSAAGLMSGLFGGMLFENAGRSSFYFVAVGLSFLAFIGFLSRHLLNSSGSTSTHMNG</sequence>
<dbReference type="Proteomes" id="UP000019364">
    <property type="component" value="Unassembled WGS sequence"/>
</dbReference>
<feature type="transmembrane region" description="Helical" evidence="8">
    <location>
        <begin position="12"/>
        <end position="34"/>
    </location>
</feature>
<proteinExistence type="predicted"/>
<keyword evidence="5 8" id="KW-0812">Transmembrane</keyword>
<dbReference type="AlphaFoldDB" id="W7YG13"/>
<feature type="transmembrane region" description="Helical" evidence="8">
    <location>
        <begin position="295"/>
        <end position="319"/>
    </location>
</feature>
<keyword evidence="2" id="KW-0813">Transport</keyword>
<feature type="transmembrane region" description="Helical" evidence="8">
    <location>
        <begin position="331"/>
        <end position="354"/>
    </location>
</feature>
<evidence type="ECO:0000256" key="8">
    <source>
        <dbReference type="SAM" id="Phobius"/>
    </source>
</evidence>
<evidence type="ECO:0000256" key="7">
    <source>
        <dbReference type="ARBA" id="ARBA00023136"/>
    </source>
</evidence>
<organism evidence="10 11">
    <name type="scientific">Paenibacillus pini JCM 16418</name>
    <dbReference type="NCBI Taxonomy" id="1236976"/>
    <lineage>
        <taxon>Bacteria</taxon>
        <taxon>Bacillati</taxon>
        <taxon>Bacillota</taxon>
        <taxon>Bacilli</taxon>
        <taxon>Bacillales</taxon>
        <taxon>Paenibacillaceae</taxon>
        <taxon>Paenibacillus</taxon>
    </lineage>
</organism>
<keyword evidence="6 8" id="KW-1133">Transmembrane helix</keyword>
<dbReference type="PANTHER" id="PTHR23522:SF10">
    <property type="entry name" value="3-PHENYLPROPIONIC ACID TRANSPORTER-RELATED"/>
    <property type="match status" value="1"/>
</dbReference>
<dbReference type="Gene3D" id="1.20.1250.20">
    <property type="entry name" value="MFS general substrate transporter like domains"/>
    <property type="match status" value="2"/>
</dbReference>
<accession>W7YG13</accession>
<comment type="caution">
    <text evidence="10">The sequence shown here is derived from an EMBL/GenBank/DDBJ whole genome shotgun (WGS) entry which is preliminary data.</text>
</comment>
<feature type="transmembrane region" description="Helical" evidence="8">
    <location>
        <begin position="272"/>
        <end position="289"/>
    </location>
</feature>
<dbReference type="OrthoDB" id="1650886at2"/>
<gene>
    <name evidence="10" type="ORF">JCM16418_434</name>
</gene>
<evidence type="ECO:0000256" key="6">
    <source>
        <dbReference type="ARBA" id="ARBA00022989"/>
    </source>
</evidence>
<evidence type="ECO:0000256" key="2">
    <source>
        <dbReference type="ARBA" id="ARBA00022448"/>
    </source>
</evidence>
<evidence type="ECO:0000313" key="10">
    <source>
        <dbReference type="EMBL" id="GAF06478.1"/>
    </source>
</evidence>
<feature type="transmembrane region" description="Helical" evidence="8">
    <location>
        <begin position="201"/>
        <end position="221"/>
    </location>
</feature>
<dbReference type="Pfam" id="PF12832">
    <property type="entry name" value="MFS_1_like"/>
    <property type="match status" value="1"/>
</dbReference>
<dbReference type="eggNOG" id="COG2814">
    <property type="taxonomic scope" value="Bacteria"/>
</dbReference>
<feature type="domain" description="Major facilitator superfamily (MFS) profile" evidence="9">
    <location>
        <begin position="146"/>
        <end position="395"/>
    </location>
</feature>
<dbReference type="SUPFAM" id="SSF103473">
    <property type="entry name" value="MFS general substrate transporter"/>
    <property type="match status" value="1"/>
</dbReference>
<evidence type="ECO:0000256" key="4">
    <source>
        <dbReference type="ARBA" id="ARBA00022519"/>
    </source>
</evidence>
<feature type="transmembrane region" description="Helical" evidence="8">
    <location>
        <begin position="241"/>
        <end position="260"/>
    </location>
</feature>
<feature type="transmembrane region" description="Helical" evidence="8">
    <location>
        <begin position="163"/>
        <end position="180"/>
    </location>
</feature>
<dbReference type="PANTHER" id="PTHR23522">
    <property type="entry name" value="BLL5896 PROTEIN"/>
    <property type="match status" value="1"/>
</dbReference>
<feature type="transmembrane region" description="Helical" evidence="8">
    <location>
        <begin position="135"/>
        <end position="157"/>
    </location>
</feature>
<keyword evidence="4" id="KW-0997">Cell inner membrane</keyword>
<feature type="transmembrane region" description="Helical" evidence="8">
    <location>
        <begin position="98"/>
        <end position="115"/>
    </location>
</feature>
<dbReference type="GO" id="GO:0030395">
    <property type="term" value="F:lactose binding"/>
    <property type="evidence" value="ECO:0007669"/>
    <property type="project" value="TreeGrafter"/>
</dbReference>
<evidence type="ECO:0000313" key="11">
    <source>
        <dbReference type="Proteomes" id="UP000019364"/>
    </source>
</evidence>
<feature type="transmembrane region" description="Helical" evidence="8">
    <location>
        <begin position="46"/>
        <end position="64"/>
    </location>
</feature>